<feature type="compositionally biased region" description="Basic and acidic residues" evidence="1">
    <location>
        <begin position="477"/>
        <end position="498"/>
    </location>
</feature>
<reference evidence="2 3" key="1">
    <citation type="submission" date="2022-10" db="EMBL/GenBank/DDBJ databases">
        <title>The complete genomes of actinobacterial strains from the NBC collection.</title>
        <authorList>
            <person name="Joergensen T.S."/>
            <person name="Alvarez Arevalo M."/>
            <person name="Sterndorff E.B."/>
            <person name="Faurdal D."/>
            <person name="Vuksanovic O."/>
            <person name="Mourched A.-S."/>
            <person name="Charusanti P."/>
            <person name="Shaw S."/>
            <person name="Blin K."/>
            <person name="Weber T."/>
        </authorList>
    </citation>
    <scope>NUCLEOTIDE SEQUENCE [LARGE SCALE GENOMIC DNA]</scope>
    <source>
        <strain evidence="2 3">NBC 01752</strain>
    </source>
</reference>
<dbReference type="EMBL" id="CP109135">
    <property type="protein sequence ID" value="WSD16548.1"/>
    <property type="molecule type" value="Genomic_DNA"/>
</dbReference>
<protein>
    <submittedName>
        <fullName evidence="2">Uncharacterized protein</fullName>
    </submittedName>
</protein>
<sequence length="518" mass="55645">MTATAPDAVHPAAHVVYVEDLLADLQLERAGLPGRDPVPAARRARQAAGELADLGLSRFVTELLGETAPVPAPASVLDLEADEDGRRASYGIWCAEARELTDEVWRRLAERRRSAGELPWWCGESALPLPHDSVRRLAEVTAPVRDLSEIAAAWARPAGLRGSATAEYNWRWLLLGKGVLGPSGGLSGGASSEALPPLPPLNELITLLVGQARRRGLLPPAHQVKVLRRPNTPSMVMPVRLPGSSLLSLPTAVTPVTVQYLQHELAHLAEHALRPADAPLVERWTFDPLRSEGWALLLEHLAGSTAFLARLGIDEETAAVLARFYAEEERFSRGLMAADLALDTDLAGCRTSAEALEAASAVAAATGLEWAPELLLLRQTRVLHWRSYLAGYAWRDTVRAELDARFGDGEGDGNSCGGGDSWVDRDEAWALLRSALARTGQAGSAAGFLDELRLPGPTPPHAPARTCKNPHAPHAPDPMRRPDDDDRGSERDGDRPGGDRPSGQAHHRPAGRAPTALP</sequence>
<proteinExistence type="predicted"/>
<feature type="region of interest" description="Disordered" evidence="1">
    <location>
        <begin position="450"/>
        <end position="518"/>
    </location>
</feature>
<keyword evidence="3" id="KW-1185">Reference proteome</keyword>
<evidence type="ECO:0000256" key="1">
    <source>
        <dbReference type="SAM" id="MobiDB-lite"/>
    </source>
</evidence>
<dbReference type="RefSeq" id="WP_326760122.1">
    <property type="nucleotide sequence ID" value="NZ_CP109135.1"/>
</dbReference>
<evidence type="ECO:0000313" key="2">
    <source>
        <dbReference type="EMBL" id="WSD16548.1"/>
    </source>
</evidence>
<dbReference type="Proteomes" id="UP001340816">
    <property type="component" value="Chromosome"/>
</dbReference>
<evidence type="ECO:0000313" key="3">
    <source>
        <dbReference type="Proteomes" id="UP001340816"/>
    </source>
</evidence>
<accession>A0ABZ1HG35</accession>
<name>A0ABZ1HG35_STRPH</name>
<organism evidence="2 3">
    <name type="scientific">Streptomyces phaeochromogenes</name>
    <dbReference type="NCBI Taxonomy" id="1923"/>
    <lineage>
        <taxon>Bacteria</taxon>
        <taxon>Bacillati</taxon>
        <taxon>Actinomycetota</taxon>
        <taxon>Actinomycetes</taxon>
        <taxon>Kitasatosporales</taxon>
        <taxon>Streptomycetaceae</taxon>
        <taxon>Streptomyces</taxon>
        <taxon>Streptomyces phaeochromogenes group</taxon>
    </lineage>
</organism>
<gene>
    <name evidence="2" type="ORF">OHB35_26730</name>
</gene>